<dbReference type="Proteomes" id="UP000664991">
    <property type="component" value="Unassembled WGS sequence"/>
</dbReference>
<evidence type="ECO:0000313" key="2">
    <source>
        <dbReference type="Proteomes" id="UP000664991"/>
    </source>
</evidence>
<gene>
    <name evidence="1" type="ORF">JEQ12_012084</name>
</gene>
<reference evidence="1 2" key="1">
    <citation type="submission" date="2020-12" db="EMBL/GenBank/DDBJ databases">
        <title>De novo assembly of Tibetan sheep genome.</title>
        <authorList>
            <person name="Li X."/>
        </authorList>
    </citation>
    <scope>NUCLEOTIDE SEQUENCE [LARGE SCALE GENOMIC DNA]</scope>
    <source>
        <tissue evidence="1">Heart</tissue>
    </source>
</reference>
<organism evidence="1 2">
    <name type="scientific">Ovis aries</name>
    <name type="common">Sheep</name>
    <dbReference type="NCBI Taxonomy" id="9940"/>
    <lineage>
        <taxon>Eukaryota</taxon>
        <taxon>Metazoa</taxon>
        <taxon>Chordata</taxon>
        <taxon>Craniata</taxon>
        <taxon>Vertebrata</taxon>
        <taxon>Euteleostomi</taxon>
        <taxon>Mammalia</taxon>
        <taxon>Eutheria</taxon>
        <taxon>Laurasiatheria</taxon>
        <taxon>Artiodactyla</taxon>
        <taxon>Ruminantia</taxon>
        <taxon>Pecora</taxon>
        <taxon>Bovidae</taxon>
        <taxon>Caprinae</taxon>
        <taxon>Ovis</taxon>
    </lineage>
</organism>
<name>A0A836CSB1_SHEEP</name>
<protein>
    <submittedName>
        <fullName evidence="1">Uncharacterized protein</fullName>
    </submittedName>
</protein>
<dbReference type="EMBL" id="JAEMGP010000023">
    <property type="protein sequence ID" value="KAG5195789.1"/>
    <property type="molecule type" value="Genomic_DNA"/>
</dbReference>
<accession>A0A836CSB1</accession>
<dbReference type="AlphaFoldDB" id="A0A836CSB1"/>
<evidence type="ECO:0000313" key="1">
    <source>
        <dbReference type="EMBL" id="KAG5195789.1"/>
    </source>
</evidence>
<sequence>MPPPPLRQRPSPPRGEVVAKLKVERIKETYPWSRVLQKADPKGSLIRPESAPRTGFPRKPLIVFVVCLRRAAVRNAPFSGSSLMKTFAFCHEHFTVKGAYALPSKPFPFYTQENLGLHGMSITKLWMGPIHPSFPYLGLKEILLSECISGDCGSVSAACATIEFKILMWTTDGTIEFSQT</sequence>
<proteinExistence type="predicted"/>
<comment type="caution">
    <text evidence="1">The sequence shown here is derived from an EMBL/GenBank/DDBJ whole genome shotgun (WGS) entry which is preliminary data.</text>
</comment>